<reference evidence="1 2" key="1">
    <citation type="submission" date="2018-10" db="EMBL/GenBank/DDBJ databases">
        <title>A high-quality apple genome assembly.</title>
        <authorList>
            <person name="Hu J."/>
        </authorList>
    </citation>
    <scope>NUCLEOTIDE SEQUENCE [LARGE SCALE GENOMIC DNA]</scope>
    <source>
        <strain evidence="2">cv. HFTH1</strain>
        <tissue evidence="1">Young leaf</tissue>
    </source>
</reference>
<dbReference type="AlphaFoldDB" id="A0A498KF47"/>
<proteinExistence type="predicted"/>
<name>A0A498KF47_MALDO</name>
<comment type="caution">
    <text evidence="1">The sequence shown here is derived from an EMBL/GenBank/DDBJ whole genome shotgun (WGS) entry which is preliminary data.</text>
</comment>
<sequence>IVPQLHVLQWEKNDYKVVRLVRVLLPHENVILEVEVYCLRSYAWRRIIVMPSFSNTVISWQSKCTFFDGVVYWIIMEYSRTSILAFVLGIGTVECYPRVDNRDFFSAFPFLFVFLSHNSQPLSVSNLAFFGSQIGFSRSPTSHELQTRCFLTGKTTEPAQLSSVLQFDSNNFFTQKLAFPGEFYSFLVWAEEDDENISGELYSSLIRGRTVEHLLTKDLIEQQVHQPYISTTTVRGLSVTRAILRVAILPATKRKVIEKIWREGPPKLLWPAEAVSPVLDHSTGRWF</sequence>
<keyword evidence="2" id="KW-1185">Reference proteome</keyword>
<dbReference type="Proteomes" id="UP000290289">
    <property type="component" value="Chromosome 2"/>
</dbReference>
<organism evidence="1 2">
    <name type="scientific">Malus domestica</name>
    <name type="common">Apple</name>
    <name type="synonym">Pyrus malus</name>
    <dbReference type="NCBI Taxonomy" id="3750"/>
    <lineage>
        <taxon>Eukaryota</taxon>
        <taxon>Viridiplantae</taxon>
        <taxon>Streptophyta</taxon>
        <taxon>Embryophyta</taxon>
        <taxon>Tracheophyta</taxon>
        <taxon>Spermatophyta</taxon>
        <taxon>Magnoliopsida</taxon>
        <taxon>eudicotyledons</taxon>
        <taxon>Gunneridae</taxon>
        <taxon>Pentapetalae</taxon>
        <taxon>rosids</taxon>
        <taxon>fabids</taxon>
        <taxon>Rosales</taxon>
        <taxon>Rosaceae</taxon>
        <taxon>Amygdaloideae</taxon>
        <taxon>Maleae</taxon>
        <taxon>Malus</taxon>
    </lineage>
</organism>
<evidence type="ECO:0000313" key="1">
    <source>
        <dbReference type="EMBL" id="RXI05931.1"/>
    </source>
</evidence>
<protein>
    <submittedName>
        <fullName evidence="1">Uncharacterized protein</fullName>
    </submittedName>
</protein>
<evidence type="ECO:0000313" key="2">
    <source>
        <dbReference type="Proteomes" id="UP000290289"/>
    </source>
</evidence>
<accession>A0A498KF47</accession>
<feature type="non-terminal residue" evidence="1">
    <location>
        <position position="1"/>
    </location>
</feature>
<gene>
    <name evidence="1" type="ORF">DVH24_017973</name>
</gene>
<dbReference type="EMBL" id="RDQH01000328">
    <property type="protein sequence ID" value="RXI05931.1"/>
    <property type="molecule type" value="Genomic_DNA"/>
</dbReference>